<proteinExistence type="predicted"/>
<name>A0A382ITL3_9ZZZZ</name>
<reference evidence="1" key="1">
    <citation type="submission" date="2018-05" db="EMBL/GenBank/DDBJ databases">
        <authorList>
            <person name="Lanie J.A."/>
            <person name="Ng W.-L."/>
            <person name="Kazmierczak K.M."/>
            <person name="Andrzejewski T.M."/>
            <person name="Davidsen T.M."/>
            <person name="Wayne K.J."/>
            <person name="Tettelin H."/>
            <person name="Glass J.I."/>
            <person name="Rusch D."/>
            <person name="Podicherti R."/>
            <person name="Tsui H.-C.T."/>
            <person name="Winkler M.E."/>
        </authorList>
    </citation>
    <scope>NUCLEOTIDE SEQUENCE</scope>
</reference>
<gene>
    <name evidence="1" type="ORF">METZ01_LOCUS255820</name>
</gene>
<protein>
    <submittedName>
        <fullName evidence="1">Uncharacterized protein</fullName>
    </submittedName>
</protein>
<organism evidence="1">
    <name type="scientific">marine metagenome</name>
    <dbReference type="NCBI Taxonomy" id="408172"/>
    <lineage>
        <taxon>unclassified sequences</taxon>
        <taxon>metagenomes</taxon>
        <taxon>ecological metagenomes</taxon>
    </lineage>
</organism>
<evidence type="ECO:0000313" key="1">
    <source>
        <dbReference type="EMBL" id="SVC02966.1"/>
    </source>
</evidence>
<feature type="non-terminal residue" evidence="1">
    <location>
        <position position="23"/>
    </location>
</feature>
<sequence>VEVNGYKIGPGMRLRDASLEGAD</sequence>
<dbReference type="AlphaFoldDB" id="A0A382ITL3"/>
<accession>A0A382ITL3</accession>
<dbReference type="EMBL" id="UINC01069520">
    <property type="protein sequence ID" value="SVC02966.1"/>
    <property type="molecule type" value="Genomic_DNA"/>
</dbReference>
<feature type="non-terminal residue" evidence="1">
    <location>
        <position position="1"/>
    </location>
</feature>